<sequence>MKTNIKWLRKFNFGLCLLAALLAFGCAKTVKKASRSQTGIMDTPAFHIGRGDDALLTRQYGEARDSYEQALSLEEDSSAALSGLAVSLAHLAEDSSISQRAKKRSFDKAEKLLEEALENASDDQKNQVRAHNFAVRVYAILQMPKDLWYEKATEHYQEAMEINTKDPAAHFFMAKAHSAKLQYTEAMTLYNKVLTLGGRYEEEANQELERIQRVQRALPGSRFGATVANVEEMTRADMAALFIAELRLDRLYQDQNVVASAGFAVPQSQTKLRLDPLQKYPDAVDLSGHPLERAMLEMIKLGVKGLEPDPAHKFYPDQKVTRAEFALMIQDILVKVTKQTALETQFLGQDSPFPDVRPDVWYYNATRVVVTRGLITVNNKVTGEFEPFSSVSGADALLSIRTLKGILKAYLR</sequence>
<reference evidence="4" key="1">
    <citation type="submission" date="2017-08" db="EMBL/GenBank/DDBJ databases">
        <title>A dynamic microbial community with high functional redundancy inhabits the cold, oxic subseafloor aquifer.</title>
        <authorList>
            <person name="Tully B.J."/>
            <person name="Wheat C.G."/>
            <person name="Glazer B.T."/>
            <person name="Huber J.A."/>
        </authorList>
    </citation>
    <scope>NUCLEOTIDE SEQUENCE [LARGE SCALE GENOMIC DNA]</scope>
</reference>
<dbReference type="Proteomes" id="UP000218113">
    <property type="component" value="Unassembled WGS sequence"/>
</dbReference>
<accession>A0A2A4T0C1</accession>
<dbReference type="Pfam" id="PF00395">
    <property type="entry name" value="SLH"/>
    <property type="match status" value="1"/>
</dbReference>
<keyword evidence="1" id="KW-0732">Signal</keyword>
<dbReference type="InterPro" id="IPR019734">
    <property type="entry name" value="TPR_rpt"/>
</dbReference>
<protein>
    <recommendedName>
        <fullName evidence="2">SLH domain-containing protein</fullName>
    </recommendedName>
</protein>
<dbReference type="EMBL" id="NVSR01000078">
    <property type="protein sequence ID" value="PCI27066.1"/>
    <property type="molecule type" value="Genomic_DNA"/>
</dbReference>
<organism evidence="3 4">
    <name type="scientific">SAR324 cluster bacterium</name>
    <dbReference type="NCBI Taxonomy" id="2024889"/>
    <lineage>
        <taxon>Bacteria</taxon>
        <taxon>Deltaproteobacteria</taxon>
        <taxon>SAR324 cluster</taxon>
    </lineage>
</organism>
<dbReference type="InterPro" id="IPR001119">
    <property type="entry name" value="SLH_dom"/>
</dbReference>
<dbReference type="SUPFAM" id="SSF48452">
    <property type="entry name" value="TPR-like"/>
    <property type="match status" value="1"/>
</dbReference>
<feature type="signal peptide" evidence="1">
    <location>
        <begin position="1"/>
        <end position="25"/>
    </location>
</feature>
<dbReference type="PROSITE" id="PS51272">
    <property type="entry name" value="SLH"/>
    <property type="match status" value="1"/>
</dbReference>
<name>A0A2A4T0C1_9DELT</name>
<gene>
    <name evidence="3" type="ORF">COB67_09525</name>
</gene>
<evidence type="ECO:0000259" key="2">
    <source>
        <dbReference type="PROSITE" id="PS51272"/>
    </source>
</evidence>
<dbReference type="PROSITE" id="PS51257">
    <property type="entry name" value="PROKAR_LIPOPROTEIN"/>
    <property type="match status" value="1"/>
</dbReference>
<evidence type="ECO:0000313" key="4">
    <source>
        <dbReference type="Proteomes" id="UP000218113"/>
    </source>
</evidence>
<evidence type="ECO:0000256" key="1">
    <source>
        <dbReference type="SAM" id="SignalP"/>
    </source>
</evidence>
<dbReference type="Gene3D" id="1.25.40.10">
    <property type="entry name" value="Tetratricopeptide repeat domain"/>
    <property type="match status" value="2"/>
</dbReference>
<evidence type="ECO:0000313" key="3">
    <source>
        <dbReference type="EMBL" id="PCI27066.1"/>
    </source>
</evidence>
<proteinExistence type="predicted"/>
<feature type="chain" id="PRO_5013286105" description="SLH domain-containing protein" evidence="1">
    <location>
        <begin position="26"/>
        <end position="412"/>
    </location>
</feature>
<dbReference type="InterPro" id="IPR011990">
    <property type="entry name" value="TPR-like_helical_dom_sf"/>
</dbReference>
<dbReference type="SMART" id="SM00028">
    <property type="entry name" value="TPR"/>
    <property type="match status" value="2"/>
</dbReference>
<dbReference type="AlphaFoldDB" id="A0A2A4T0C1"/>
<feature type="domain" description="SLH" evidence="2">
    <location>
        <begin position="278"/>
        <end position="343"/>
    </location>
</feature>
<comment type="caution">
    <text evidence="3">The sequence shown here is derived from an EMBL/GenBank/DDBJ whole genome shotgun (WGS) entry which is preliminary data.</text>
</comment>